<dbReference type="PANTHER" id="PTHR35566:SF1">
    <property type="entry name" value="TYPE VI SECRETION SYSTEM BASEPLATE COMPONENT TSSK1"/>
    <property type="match status" value="1"/>
</dbReference>
<evidence type="ECO:0000313" key="2">
    <source>
        <dbReference type="Proteomes" id="UP001160519"/>
    </source>
</evidence>
<dbReference type="EMBL" id="JAQSDF010000033">
    <property type="protein sequence ID" value="MDI1231562.1"/>
    <property type="molecule type" value="Genomic_DNA"/>
</dbReference>
<keyword evidence="2" id="KW-1185">Reference proteome</keyword>
<protein>
    <submittedName>
        <fullName evidence="1">Type VI secretion system baseplate subunit TssK</fullName>
    </submittedName>
</protein>
<proteinExistence type="predicted"/>
<gene>
    <name evidence="1" type="primary">tssK</name>
    <name evidence="1" type="ORF">PSU93_10465</name>
</gene>
<dbReference type="Proteomes" id="UP001160519">
    <property type="component" value="Unassembled WGS sequence"/>
</dbReference>
<dbReference type="PANTHER" id="PTHR35566">
    <property type="entry name" value="BLR3599 PROTEIN"/>
    <property type="match status" value="1"/>
</dbReference>
<dbReference type="InterPro" id="IPR010263">
    <property type="entry name" value="T6SS_TssK"/>
</dbReference>
<dbReference type="NCBIfam" id="TIGR03353">
    <property type="entry name" value="VI_chp_4"/>
    <property type="match status" value="1"/>
</dbReference>
<reference evidence="1" key="1">
    <citation type="submission" date="2023-01" db="EMBL/GenBank/DDBJ databases">
        <title>Biogeochemical cycle of methane in antarctic sediments.</title>
        <authorList>
            <person name="Roldan D.M."/>
            <person name="Menes R.J."/>
        </authorList>
    </citation>
    <scope>NUCLEOTIDE SEQUENCE [LARGE SCALE GENOMIC DNA]</scope>
    <source>
        <strain evidence="1">K-2018 MAG008</strain>
    </source>
</reference>
<sequence>MYNRLSRVLWTMGQALLPAHLRALEESLLADSALRFSRQEAPGYGLYRLRWNENLLIEGVLSLDEMTLVLFSGLLLELKANAQVAPLNLNIPGTTLVPVYVHVRCRPEDSSERDAGSQTIKRDNVNCWLWSLELSTEQENPDTQESFRLAEFEKQPDGSWRLSSRYIPPLVCLGSVPFLKEELTVLVHKLEAYHYQLTQEIAAIYLSGADLVNAKQCLKSVVQMQRFLANLFAQISPHPYTVYEQLKHFYVDLCFYHNNTPQFATSPYRHEQLAEVFRETLGPLNNQLQLSQMRSPYLPFTLLAGIVRASLPESIREAKEIYLLVQKGGVTKAVSLDGFKIAAVSRIPIVHKFYLQGIPCKRMERPPFQNSFGPEVDIYQISLGEEWDHALDELALGFYADPKFTEENFFLYWRSV</sequence>
<organism evidence="1 2">
    <name type="scientific">Candidatus Methylobacter titanis</name>
    <dbReference type="NCBI Taxonomy" id="3053457"/>
    <lineage>
        <taxon>Bacteria</taxon>
        <taxon>Pseudomonadati</taxon>
        <taxon>Pseudomonadota</taxon>
        <taxon>Gammaproteobacteria</taxon>
        <taxon>Methylococcales</taxon>
        <taxon>Methylococcaceae</taxon>
        <taxon>Methylobacter</taxon>
    </lineage>
</organism>
<dbReference type="Pfam" id="PF05936">
    <property type="entry name" value="T6SS_VasE"/>
    <property type="match status" value="1"/>
</dbReference>
<accession>A0AA43TLV6</accession>
<dbReference type="AlphaFoldDB" id="A0AA43TLV6"/>
<evidence type="ECO:0000313" key="1">
    <source>
        <dbReference type="EMBL" id="MDI1231562.1"/>
    </source>
</evidence>
<name>A0AA43TLV6_9GAMM</name>
<comment type="caution">
    <text evidence="1">The sequence shown here is derived from an EMBL/GenBank/DDBJ whole genome shotgun (WGS) entry which is preliminary data.</text>
</comment>